<dbReference type="InterPro" id="IPR005311">
    <property type="entry name" value="PBP_dimer"/>
</dbReference>
<dbReference type="GO" id="GO:0005886">
    <property type="term" value="C:plasma membrane"/>
    <property type="evidence" value="ECO:0007669"/>
    <property type="project" value="UniProtKB-SubCell"/>
</dbReference>
<dbReference type="Gene3D" id="3.90.1310.10">
    <property type="entry name" value="Penicillin-binding protein 2a (Domain 2)"/>
    <property type="match status" value="1"/>
</dbReference>
<proteinExistence type="predicted"/>
<evidence type="ECO:0000256" key="10">
    <source>
        <dbReference type="ARBA" id="ARBA00022984"/>
    </source>
</evidence>
<dbReference type="NCBIfam" id="TIGR03423">
    <property type="entry name" value="pbp2_mrdA"/>
    <property type="match status" value="1"/>
</dbReference>
<keyword evidence="5" id="KW-0121">Carboxypeptidase</keyword>
<dbReference type="SUPFAM" id="SSF56601">
    <property type="entry name" value="beta-lactamase/transpeptidase-like"/>
    <property type="match status" value="1"/>
</dbReference>
<dbReference type="RefSeq" id="WP_039243637.1">
    <property type="nucleotide sequence ID" value="NZ_JWSY01000001.1"/>
</dbReference>
<dbReference type="InterPro" id="IPR012338">
    <property type="entry name" value="Beta-lactam/transpept-like"/>
</dbReference>
<evidence type="ECO:0000256" key="7">
    <source>
        <dbReference type="ARBA" id="ARBA00022692"/>
    </source>
</evidence>
<evidence type="ECO:0000313" key="18">
    <source>
        <dbReference type="Proteomes" id="UP000031166"/>
    </source>
</evidence>
<dbReference type="STRING" id="172043.RM53_00255"/>
<evidence type="ECO:0000256" key="9">
    <source>
        <dbReference type="ARBA" id="ARBA00022960"/>
    </source>
</evidence>
<dbReference type="GO" id="GO:0008658">
    <property type="term" value="F:penicillin binding"/>
    <property type="evidence" value="ECO:0007669"/>
    <property type="project" value="InterPro"/>
</dbReference>
<dbReference type="InterPro" id="IPR017790">
    <property type="entry name" value="Penicillin-binding_protein_2"/>
</dbReference>
<dbReference type="GO" id="GO:0009252">
    <property type="term" value="P:peptidoglycan biosynthetic process"/>
    <property type="evidence" value="ECO:0007669"/>
    <property type="project" value="UniProtKB-KW"/>
</dbReference>
<evidence type="ECO:0000256" key="12">
    <source>
        <dbReference type="ARBA" id="ARBA00023136"/>
    </source>
</evidence>
<evidence type="ECO:0000256" key="13">
    <source>
        <dbReference type="ARBA" id="ARBA00023316"/>
    </source>
</evidence>
<evidence type="ECO:0000259" key="15">
    <source>
        <dbReference type="Pfam" id="PF00905"/>
    </source>
</evidence>
<protein>
    <submittedName>
        <fullName evidence="17">Penicillin-binding protein</fullName>
    </submittedName>
</protein>
<evidence type="ECO:0000256" key="11">
    <source>
        <dbReference type="ARBA" id="ARBA00022989"/>
    </source>
</evidence>
<name>A0A0B4E385_9CAUL</name>
<keyword evidence="4" id="KW-0997">Cell inner membrane</keyword>
<evidence type="ECO:0000256" key="2">
    <source>
        <dbReference type="ARBA" id="ARBA00004236"/>
    </source>
</evidence>
<dbReference type="InterPro" id="IPR050515">
    <property type="entry name" value="Beta-lactam/transpept"/>
</dbReference>
<evidence type="ECO:0000256" key="5">
    <source>
        <dbReference type="ARBA" id="ARBA00022645"/>
    </source>
</evidence>
<dbReference type="GO" id="GO:0008360">
    <property type="term" value="P:regulation of cell shape"/>
    <property type="evidence" value="ECO:0007669"/>
    <property type="project" value="UniProtKB-KW"/>
</dbReference>
<dbReference type="GO" id="GO:0071972">
    <property type="term" value="F:peptidoglycan L,D-transpeptidase activity"/>
    <property type="evidence" value="ECO:0007669"/>
    <property type="project" value="TreeGrafter"/>
</dbReference>
<keyword evidence="13" id="KW-0961">Cell wall biogenesis/degradation</keyword>
<dbReference type="EMBL" id="JWSY01000001">
    <property type="protein sequence ID" value="KIC61053.1"/>
    <property type="molecule type" value="Genomic_DNA"/>
</dbReference>
<dbReference type="AlphaFoldDB" id="A0A0B4E385"/>
<evidence type="ECO:0000313" key="17">
    <source>
        <dbReference type="EMBL" id="KIC61053.1"/>
    </source>
</evidence>
<evidence type="ECO:0000256" key="8">
    <source>
        <dbReference type="ARBA" id="ARBA00022801"/>
    </source>
</evidence>
<keyword evidence="10" id="KW-0573">Peptidoglycan synthesis</keyword>
<feature type="domain" description="Penicillin-binding protein transpeptidase" evidence="15">
    <location>
        <begin position="278"/>
        <end position="609"/>
    </location>
</feature>
<dbReference type="GO" id="GO:0009002">
    <property type="term" value="F:serine-type D-Ala-D-Ala carboxypeptidase activity"/>
    <property type="evidence" value="ECO:0007669"/>
    <property type="project" value="InterPro"/>
</dbReference>
<keyword evidence="11" id="KW-1133">Transmembrane helix</keyword>
<evidence type="ECO:0000259" key="16">
    <source>
        <dbReference type="Pfam" id="PF03717"/>
    </source>
</evidence>
<dbReference type="PANTHER" id="PTHR30627:SF2">
    <property type="entry name" value="PEPTIDOGLYCAN D,D-TRANSPEPTIDASE MRDA"/>
    <property type="match status" value="1"/>
</dbReference>
<accession>A0A0B4E385</accession>
<keyword evidence="12" id="KW-0472">Membrane</keyword>
<keyword evidence="7" id="KW-0812">Transmembrane</keyword>
<dbReference type="SUPFAM" id="SSF56519">
    <property type="entry name" value="Penicillin binding protein dimerisation domain"/>
    <property type="match status" value="1"/>
</dbReference>
<dbReference type="GO" id="GO:0006508">
    <property type="term" value="P:proteolysis"/>
    <property type="evidence" value="ECO:0007669"/>
    <property type="project" value="UniProtKB-KW"/>
</dbReference>
<evidence type="ECO:0000256" key="14">
    <source>
        <dbReference type="SAM" id="MobiDB-lite"/>
    </source>
</evidence>
<dbReference type="Pfam" id="PF00905">
    <property type="entry name" value="Transpeptidase"/>
    <property type="match status" value="1"/>
</dbReference>
<dbReference type="Gene3D" id="3.40.710.10">
    <property type="entry name" value="DD-peptidase/beta-lactamase superfamily"/>
    <property type="match status" value="1"/>
</dbReference>
<gene>
    <name evidence="17" type="ORF">RM53_00255</name>
</gene>
<comment type="subcellular location">
    <subcellularLocation>
        <location evidence="2">Cell membrane</location>
    </subcellularLocation>
    <subcellularLocation>
        <location evidence="1">Membrane</location>
        <topology evidence="1">Single-pass membrane protein</topology>
    </subcellularLocation>
</comment>
<dbReference type="GO" id="GO:0071555">
    <property type="term" value="P:cell wall organization"/>
    <property type="evidence" value="ECO:0007669"/>
    <property type="project" value="UniProtKB-KW"/>
</dbReference>
<evidence type="ECO:0000256" key="3">
    <source>
        <dbReference type="ARBA" id="ARBA00022475"/>
    </source>
</evidence>
<comment type="caution">
    <text evidence="17">The sequence shown here is derived from an EMBL/GenBank/DDBJ whole genome shotgun (WGS) entry which is preliminary data.</text>
</comment>
<dbReference type="PANTHER" id="PTHR30627">
    <property type="entry name" value="PEPTIDOGLYCAN D,D-TRANSPEPTIDASE"/>
    <property type="match status" value="1"/>
</dbReference>
<feature type="domain" description="Penicillin-binding protein dimerisation" evidence="16">
    <location>
        <begin position="66"/>
        <end position="243"/>
    </location>
</feature>
<organism evidence="17 18">
    <name type="scientific">Brevundimonas nasdae</name>
    <dbReference type="NCBI Taxonomy" id="172043"/>
    <lineage>
        <taxon>Bacteria</taxon>
        <taxon>Pseudomonadati</taxon>
        <taxon>Pseudomonadota</taxon>
        <taxon>Alphaproteobacteria</taxon>
        <taxon>Caulobacterales</taxon>
        <taxon>Caulobacteraceae</taxon>
        <taxon>Brevundimonas</taxon>
    </lineage>
</organism>
<evidence type="ECO:0000256" key="4">
    <source>
        <dbReference type="ARBA" id="ARBA00022519"/>
    </source>
</evidence>
<dbReference type="InterPro" id="IPR036138">
    <property type="entry name" value="PBP_dimer_sf"/>
</dbReference>
<keyword evidence="9" id="KW-0133">Cell shape</keyword>
<feature type="region of interest" description="Disordered" evidence="14">
    <location>
        <begin position="620"/>
        <end position="676"/>
    </location>
</feature>
<sequence>MSGEPSIFFADVNERQGSFLRRTFVLGGATALGITALIGRLGQLQVVQAQEYATLSSQNQFNFRMVPPPRGLIKDRNGVVIAGNRPSFRVLVVRDETKDLDQTLDLLGRLLPDTLERRRAIIRDVNAASKFNPVPVKSDLTWEEFAKVNQYANELPGVMVDMNEARYYPFGGSFAHVIGYVAKVSDRDVKAIRDKGEQPPALLFNPSFRIGRQGVEKALDTSLRGEPGGNRVEVDARGRVVAEDIGGSRPAVPGKEVVLTLDADVQNRALEVFGDESGACVVMDVRNGDILCMVSAPSFDPNLFVGGVPTKTYRALADYERKPLLDKTLNGTFPPGSTFKPTTALALLEAGVDPNISVFCSGAYRTGNRVQRCWGRHGTQNMHDAIKNSCDVYFYAMCNRAGVDNIRKAGLALGFEHEFDIGVGNQRKGLLPSTEWKARTFPRDPVWHPGETTSVAIGQGAITVNALQLAVMTSRLANGKKQLQPRLIKSIGGVEQPSGAEAPDLPFDPAHVEYVRQGMIAVANDRSGTAYRQSQLGLGDIQMAGKTGTAQVRNYGSGSRKSNIWALKDHNLFVAFAPVDAPRYAVAVIVEHGGKGGATAGAPRAREVMRTVLLKDPDMRARIERPLPPEPTGDAIVEDGVVGAAPEPDVVAPPQPSRPAPSATSGPRPYLSEPGR</sequence>
<dbReference type="Pfam" id="PF03717">
    <property type="entry name" value="PBP_dimer"/>
    <property type="match status" value="1"/>
</dbReference>
<keyword evidence="6" id="KW-0645">Protease</keyword>
<reference evidence="17 18" key="1">
    <citation type="submission" date="2014-12" db="EMBL/GenBank/DDBJ databases">
        <title>Genome sequencing of Brevundimonas nasdae TPW30.</title>
        <authorList>
            <person name="Tan P.W."/>
            <person name="Chan K.-G."/>
        </authorList>
    </citation>
    <scope>NUCLEOTIDE SEQUENCE [LARGE SCALE GENOMIC DNA]</scope>
    <source>
        <strain evidence="17 18">TPW30</strain>
    </source>
</reference>
<evidence type="ECO:0000256" key="6">
    <source>
        <dbReference type="ARBA" id="ARBA00022670"/>
    </source>
</evidence>
<keyword evidence="8" id="KW-0378">Hydrolase</keyword>
<dbReference type="InterPro" id="IPR001460">
    <property type="entry name" value="PCN-bd_Tpept"/>
</dbReference>
<keyword evidence="3" id="KW-1003">Cell membrane</keyword>
<evidence type="ECO:0000256" key="1">
    <source>
        <dbReference type="ARBA" id="ARBA00004167"/>
    </source>
</evidence>
<dbReference type="Proteomes" id="UP000031166">
    <property type="component" value="Unassembled WGS sequence"/>
</dbReference>